<proteinExistence type="predicted"/>
<feature type="compositionally biased region" description="Polar residues" evidence="3">
    <location>
        <begin position="641"/>
        <end position="652"/>
    </location>
</feature>
<feature type="compositionally biased region" description="Basic and acidic residues" evidence="3">
    <location>
        <begin position="882"/>
        <end position="898"/>
    </location>
</feature>
<feature type="compositionally biased region" description="Acidic residues" evidence="3">
    <location>
        <begin position="232"/>
        <end position="253"/>
    </location>
</feature>
<evidence type="ECO:0000256" key="2">
    <source>
        <dbReference type="ARBA" id="ARBA00023306"/>
    </source>
</evidence>
<dbReference type="PROSITE" id="PS50003">
    <property type="entry name" value="PH_DOMAIN"/>
    <property type="match status" value="1"/>
</dbReference>
<gene>
    <name evidence="5" type="ORF">BXZ70DRAFT_1009443</name>
</gene>
<dbReference type="OrthoDB" id="2123378at2759"/>
<keyword evidence="6" id="KW-1185">Reference proteome</keyword>
<organism evidence="5 6">
    <name type="scientific">Cristinia sonorae</name>
    <dbReference type="NCBI Taxonomy" id="1940300"/>
    <lineage>
        <taxon>Eukaryota</taxon>
        <taxon>Fungi</taxon>
        <taxon>Dikarya</taxon>
        <taxon>Basidiomycota</taxon>
        <taxon>Agaricomycotina</taxon>
        <taxon>Agaricomycetes</taxon>
        <taxon>Agaricomycetidae</taxon>
        <taxon>Agaricales</taxon>
        <taxon>Pleurotineae</taxon>
        <taxon>Stephanosporaceae</taxon>
        <taxon>Cristinia</taxon>
    </lineage>
</organism>
<comment type="caution">
    <text evidence="5">The sequence shown here is derived from an EMBL/GenBank/DDBJ whole genome shotgun (WGS) entry which is preliminary data.</text>
</comment>
<feature type="compositionally biased region" description="Polar residues" evidence="3">
    <location>
        <begin position="13"/>
        <end position="30"/>
    </location>
</feature>
<feature type="compositionally biased region" description="Low complexity" evidence="3">
    <location>
        <begin position="863"/>
        <end position="873"/>
    </location>
</feature>
<feature type="region of interest" description="Disordered" evidence="3">
    <location>
        <begin position="1"/>
        <end position="414"/>
    </location>
</feature>
<feature type="compositionally biased region" description="Basic and acidic residues" evidence="3">
    <location>
        <begin position="380"/>
        <end position="392"/>
    </location>
</feature>
<feature type="region of interest" description="Disordered" evidence="3">
    <location>
        <begin position="806"/>
        <end position="968"/>
    </location>
</feature>
<dbReference type="Gene3D" id="2.30.29.30">
    <property type="entry name" value="Pleckstrin-homology domain (PH domain)/Phosphotyrosine-binding domain (PTB)"/>
    <property type="match status" value="1"/>
</dbReference>
<evidence type="ECO:0000256" key="3">
    <source>
        <dbReference type="SAM" id="MobiDB-lite"/>
    </source>
</evidence>
<evidence type="ECO:0000256" key="1">
    <source>
        <dbReference type="ARBA" id="ARBA00022618"/>
    </source>
</evidence>
<dbReference type="GO" id="GO:0005525">
    <property type="term" value="F:GTP binding"/>
    <property type="evidence" value="ECO:0007669"/>
    <property type="project" value="TreeGrafter"/>
</dbReference>
<feature type="compositionally biased region" description="Basic and acidic residues" evidence="3">
    <location>
        <begin position="321"/>
        <end position="343"/>
    </location>
</feature>
<keyword evidence="2" id="KW-0131">Cell cycle</keyword>
<evidence type="ECO:0000259" key="4">
    <source>
        <dbReference type="PROSITE" id="PS50003"/>
    </source>
</evidence>
<dbReference type="SMART" id="SM00233">
    <property type="entry name" value="PH"/>
    <property type="match status" value="1"/>
</dbReference>
<dbReference type="SUPFAM" id="SSF50729">
    <property type="entry name" value="PH domain-like"/>
    <property type="match status" value="1"/>
</dbReference>
<accession>A0A8K0ULG9</accession>
<feature type="compositionally biased region" description="Basic and acidic residues" evidence="3">
    <location>
        <begin position="833"/>
        <end position="846"/>
    </location>
</feature>
<feature type="domain" description="PH" evidence="4">
    <location>
        <begin position="1222"/>
        <end position="1336"/>
    </location>
</feature>
<feature type="compositionally biased region" description="Low complexity" evidence="3">
    <location>
        <begin position="573"/>
        <end position="586"/>
    </location>
</feature>
<name>A0A8K0ULG9_9AGAR</name>
<feature type="compositionally biased region" description="Basic and acidic residues" evidence="3">
    <location>
        <begin position="254"/>
        <end position="270"/>
    </location>
</feature>
<feature type="compositionally biased region" description="Polar residues" evidence="3">
    <location>
        <begin position="48"/>
        <end position="72"/>
    </location>
</feature>
<feature type="compositionally biased region" description="Basic and acidic residues" evidence="3">
    <location>
        <begin position="504"/>
        <end position="514"/>
    </location>
</feature>
<dbReference type="Proteomes" id="UP000813824">
    <property type="component" value="Unassembled WGS sequence"/>
</dbReference>
<evidence type="ECO:0000313" key="5">
    <source>
        <dbReference type="EMBL" id="KAH8096761.1"/>
    </source>
</evidence>
<feature type="region of interest" description="Disordered" evidence="3">
    <location>
        <begin position="545"/>
        <end position="612"/>
    </location>
</feature>
<reference evidence="5" key="1">
    <citation type="journal article" date="2021" name="New Phytol.">
        <title>Evolutionary innovations through gain and loss of genes in the ectomycorrhizal Boletales.</title>
        <authorList>
            <person name="Wu G."/>
            <person name="Miyauchi S."/>
            <person name="Morin E."/>
            <person name="Kuo A."/>
            <person name="Drula E."/>
            <person name="Varga T."/>
            <person name="Kohler A."/>
            <person name="Feng B."/>
            <person name="Cao Y."/>
            <person name="Lipzen A."/>
            <person name="Daum C."/>
            <person name="Hundley H."/>
            <person name="Pangilinan J."/>
            <person name="Johnson J."/>
            <person name="Barry K."/>
            <person name="LaButti K."/>
            <person name="Ng V."/>
            <person name="Ahrendt S."/>
            <person name="Min B."/>
            <person name="Choi I.G."/>
            <person name="Park H."/>
            <person name="Plett J.M."/>
            <person name="Magnuson J."/>
            <person name="Spatafora J.W."/>
            <person name="Nagy L.G."/>
            <person name="Henrissat B."/>
            <person name="Grigoriev I.V."/>
            <person name="Yang Z.L."/>
            <person name="Xu J."/>
            <person name="Martin F.M."/>
        </authorList>
    </citation>
    <scope>NUCLEOTIDE SEQUENCE</scope>
    <source>
        <strain evidence="5">KKN 215</strain>
    </source>
</reference>
<evidence type="ECO:0000313" key="6">
    <source>
        <dbReference type="Proteomes" id="UP000813824"/>
    </source>
</evidence>
<feature type="region of interest" description="Disordered" evidence="3">
    <location>
        <begin position="445"/>
        <end position="529"/>
    </location>
</feature>
<dbReference type="InterPro" id="IPR052007">
    <property type="entry name" value="Bud4"/>
</dbReference>
<sequence>MSSATPLRDRVRSNASNDPNNEWQSPTTTPLRIAKKDSPQRGSGLARRQSSSYSHLKKNNLVTKSPFRSQIPTPLRPATIAPSPRRVSGEKRSRPISMHEQAENEHPLGFKRRQSKGFQGLLEKEPVTKSPFKLHPGDEGYQEPPSPPHPVTPRRLRKKAPVYDESESLLPPPPPPKNSLSPRASPRPAVSPARPSLVSKRLHGPRESGMFGRKTRRKTVTFDERCDVMEFSAEEDQDVDENQTDWMTDEDEEDRGRADDHENQQSREANESLDSSQAGDDSISGLVESMLQESDPHTPSYHSRFPDGIDNEDGVPYGRSHHAERVAAAHAAERVECEHREVDTPPAITYSGLSTPPHSRDTPPIGTVSPGSHMPLGRSTHSERQRAHKEQENAGVDEDIQMLPPSPSPAKRTGVFSVAHSNRDSLIPRFDLGVSKEDRQDLSDFISDIDPFSVPTAQDEPLLDEPSFMSAQLIDQSADDSLDPSNLSVGHSEVSLSGIDIGELDTRENTKERNGLPTMSTPPTSPPVRSHIAYLHKASSNQSLDNLIDLDSPPPAGSLRNSPRMGSPALGQSPRSGSPLLSRSGSPFVGSLAKSASQTSLNGSLNGRSPRISREDVHRRLLTKRSIESPLRESVDFFSHATPTEVPTTQHESSARALPRPLTRDNPTYDGVMSIDPEPQAIDPPRPSPVARAHSAESLVPQVTGKEAFEGLNMDFSTGFDLGDVGAGLDNGLGMSLRETPLGDMRSALDRLMEDVAGEASVGPVERYTMGMRIEEVTSGVQASQIPPRGTENDVLEQSHEVSVHDDVEMLDPPSQRPVTVRPSSPVQPPEPPVKDARRAREELIIKKKREARQREEEEDLGLRTPPRALGLGRPRRRRSRSTSDTEGGDRKGPDGKRRPISTNGGGGLLDDVPVEDEAPLADSIDRELRKLGTPSQKNKYHVRERSETIYASSDPKHAPGDADDNVWKPVRRPSDMNEYAKAIKAMRGQGGKAYGKIFVKVMSVKNLVVPIPDHPTKVSCTLNNGIHFVTTPDCLLQEGGSMEQEFELIETSNLEITLTLQVKRDPHIIAQIKANQPPPPPAPVVASAPPPSKGGGMRSFFLGSPKKPAKVAPARATPPPPARHSLQENLARYLTPDGALGRVFIRFDEMPTLGEGKLLECECALIGQRKEVGGSVTNMKIGDLQLHLFRIPPLHGILPDDLPQSLDECGRGLRALDWFTQVFIEGTLTQCGGDCISWRRRYFRAQGSELFAFSDVTNRVISKIDLRKAVSVEDHEDFVLSPGTSARRYSDEFQSPYGNERSFRIKFVNNEEIIFCADTDYDKAQWLNIMRALIGHIPPYPVWVQMVHQRAADLQKQRERAQVLAAQQAEAEARAAVGPSGR</sequence>
<keyword evidence="1" id="KW-0132">Cell division</keyword>
<feature type="compositionally biased region" description="Low complexity" evidence="3">
    <location>
        <begin position="178"/>
        <end position="197"/>
    </location>
</feature>
<dbReference type="GO" id="GO:0051301">
    <property type="term" value="P:cell division"/>
    <property type="evidence" value="ECO:0007669"/>
    <property type="project" value="UniProtKB-KW"/>
</dbReference>
<dbReference type="InterPro" id="IPR001849">
    <property type="entry name" value="PH_domain"/>
</dbReference>
<dbReference type="Pfam" id="PF00169">
    <property type="entry name" value="PH"/>
    <property type="match status" value="1"/>
</dbReference>
<feature type="compositionally biased region" description="Polar residues" evidence="3">
    <location>
        <begin position="594"/>
        <end position="607"/>
    </location>
</feature>
<feature type="region of interest" description="Disordered" evidence="3">
    <location>
        <begin position="779"/>
        <end position="798"/>
    </location>
</feature>
<protein>
    <recommendedName>
        <fullName evidence="4">PH domain-containing protein</fullName>
    </recommendedName>
</protein>
<dbReference type="EMBL" id="JAEVFJ010000022">
    <property type="protein sequence ID" value="KAH8096761.1"/>
    <property type="molecule type" value="Genomic_DNA"/>
</dbReference>
<feature type="region of interest" description="Disordered" evidence="3">
    <location>
        <begin position="640"/>
        <end position="697"/>
    </location>
</feature>
<dbReference type="InterPro" id="IPR011993">
    <property type="entry name" value="PH-like_dom_sf"/>
</dbReference>
<dbReference type="PANTHER" id="PTHR36100:SF1">
    <property type="entry name" value="BUD SITE SELECTION PROTEIN 4"/>
    <property type="match status" value="1"/>
</dbReference>
<dbReference type="PANTHER" id="PTHR36100">
    <property type="entry name" value="BUD SITE SELECTION PROTEIN 4"/>
    <property type="match status" value="1"/>
</dbReference>